<dbReference type="HOGENOM" id="CLU_657497_0_0_1"/>
<dbReference type="InParanoid" id="G3APP6"/>
<protein>
    <submittedName>
        <fullName evidence="2">Uncharacterized protein</fullName>
    </submittedName>
</protein>
<feature type="region of interest" description="Disordered" evidence="1">
    <location>
        <begin position="368"/>
        <end position="388"/>
    </location>
</feature>
<evidence type="ECO:0000313" key="2">
    <source>
        <dbReference type="EMBL" id="EGW32217.1"/>
    </source>
</evidence>
<evidence type="ECO:0000256" key="1">
    <source>
        <dbReference type="SAM" id="MobiDB-lite"/>
    </source>
</evidence>
<proteinExistence type="predicted"/>
<name>G3APP6_SPAPN</name>
<dbReference type="AlphaFoldDB" id="G3APP6"/>
<dbReference type="Proteomes" id="UP000000709">
    <property type="component" value="Unassembled WGS sequence"/>
</dbReference>
<sequence length="418" mass="47150">MSSGEHLTKLDDTASKALSKAPVIRSINQIADDAIAFDPEETLPLIQKGQPILPFKIHELQFTRQGTLIKPTKRTSTIRVTKRTVSGTTTNQVVMYKKPARTLDTYGKGIGEASSCVGTDKSIGDYTIDSEFLIDDYLDGVNILKDDASFEQQLSIGQLSFYPNFNFGAEKSFVVEFPVDSHVAQGAFIVNEDNAKENSNRGLKRKLEEVSQSKLNDSDSIMSLSSELSGADSKTGFHLSKRVSRRKEWIKYIKEKTSDIYDYWKKKMVNVAVNKPNANKAQIVPLYTHKNANLLKNNTISQWDYFIPRRAATVRHPPRVLRFSEPVVKVETMVEEIEPSIRALAENEEVVGALLFITKTFEDKKEELQQTRDVKNEETESEDLSSRAEVESKFDDSVNDCQSFVNDYVGSYIFIDVD</sequence>
<dbReference type="RefSeq" id="XP_007375493.1">
    <property type="nucleotide sequence ID" value="XM_007375431.1"/>
</dbReference>
<dbReference type="GeneID" id="18875122"/>
<organism evidence="3">
    <name type="scientific">Spathaspora passalidarum (strain NRRL Y-27907 / 11-Y1)</name>
    <dbReference type="NCBI Taxonomy" id="619300"/>
    <lineage>
        <taxon>Eukaryota</taxon>
        <taxon>Fungi</taxon>
        <taxon>Dikarya</taxon>
        <taxon>Ascomycota</taxon>
        <taxon>Saccharomycotina</taxon>
        <taxon>Pichiomycetes</taxon>
        <taxon>Debaryomycetaceae</taxon>
        <taxon>Spathaspora</taxon>
    </lineage>
</organism>
<gene>
    <name evidence="2" type="ORF">SPAPADRAFT_66857</name>
</gene>
<dbReference type="KEGG" id="spaa:SPAPADRAFT_66857"/>
<evidence type="ECO:0000313" key="3">
    <source>
        <dbReference type="Proteomes" id="UP000000709"/>
    </source>
</evidence>
<reference evidence="2 3" key="1">
    <citation type="journal article" date="2011" name="Proc. Natl. Acad. Sci. U.S.A.">
        <title>Comparative genomics of xylose-fermenting fungi for enhanced biofuel production.</title>
        <authorList>
            <person name="Wohlbach D.J."/>
            <person name="Kuo A."/>
            <person name="Sato T.K."/>
            <person name="Potts K.M."/>
            <person name="Salamov A.A."/>
            <person name="LaButti K.M."/>
            <person name="Sun H."/>
            <person name="Clum A."/>
            <person name="Pangilinan J.L."/>
            <person name="Lindquist E.A."/>
            <person name="Lucas S."/>
            <person name="Lapidus A."/>
            <person name="Jin M."/>
            <person name="Gunawan C."/>
            <person name="Balan V."/>
            <person name="Dale B.E."/>
            <person name="Jeffries T.W."/>
            <person name="Zinkel R."/>
            <person name="Barry K.W."/>
            <person name="Grigoriev I.V."/>
            <person name="Gasch A.P."/>
        </authorList>
    </citation>
    <scope>NUCLEOTIDE SEQUENCE [LARGE SCALE GENOMIC DNA]</scope>
    <source>
        <strain evidence="3">NRRL Y-27907 / 11-Y1</strain>
    </source>
</reference>
<accession>G3APP6</accession>
<keyword evidence="3" id="KW-1185">Reference proteome</keyword>
<dbReference type="OrthoDB" id="10585467at2759"/>
<dbReference type="EMBL" id="GL996502">
    <property type="protein sequence ID" value="EGW32217.1"/>
    <property type="molecule type" value="Genomic_DNA"/>
</dbReference>